<feature type="compositionally biased region" description="Polar residues" evidence="13">
    <location>
        <begin position="996"/>
        <end position="1021"/>
    </location>
</feature>
<proteinExistence type="inferred from homology"/>
<dbReference type="EMBL" id="HACA01027273">
    <property type="protein sequence ID" value="CDW44634.1"/>
    <property type="molecule type" value="Transcribed_RNA"/>
</dbReference>
<dbReference type="AlphaFoldDB" id="A0A0K2V2A9"/>
<feature type="compositionally biased region" description="Basic and acidic residues" evidence="13">
    <location>
        <begin position="642"/>
        <end position="656"/>
    </location>
</feature>
<feature type="compositionally biased region" description="Low complexity" evidence="13">
    <location>
        <begin position="729"/>
        <end position="738"/>
    </location>
</feature>
<sequence length="1021" mass="110092">MTVNLAKMGRRKQNCPQKTGNNAPNAQNNQTPDEGSEETSLQEDNNTLESDSMSLISEKDAGPSLDSVEPPSSSSNGMAPPPPFSLHSSIANSNNGNSTVSGVGEGMDPMSLFKNPLFNPALLSLNPSLYAVQLAHLQAAQLLSQASSSSSDDSPLSRKRKMLEDNALGGTSKRPMSPKESPLDLTKDVAKGTFSPGKLDPFAAAALSPFFSPFLGARPEMLLPGTGASSSSDSNSFFKNNPLERMSEIIKGPHQPSYSHQNTSNNNNVLSNHHQQHSPSSLPSGGGTNKNTSGPRHSAWQSQWINRGPENSKDIFKCVWCKDAFSSLQDLTDHMKETKHFGPQIPSSSPPQISPGLRVSSKSTGHQAPPPPTPTQTTSLMSTSPSPLLSSPKTRDILKEQLPMPRKLVRGQDVWLGRGEQQTKDILKCMWCGQSFRSLDLMTKHMQETKHYTKVISQEQLSSWKSGGGGNESSVPISSPSPNSASSSSQQHQHNQSHVNSVLTCKVCDSSFSTLRDLSDHMVKNNHYNESKSGPNSRSVVSPPPPNLPPPSKEKRKKSLPVRKLLELERAQQEFIISGIKSDEGKITCEKCSEKIPVSLFSSHIHLCIGSGPSDLLRRPPSSSAASSTPPSISPSSTKQNTVEDHQHENESDKQPKSILGSLEKMVQSNFGASKKKSTLPVVDGNLSILQRLGIDESIPTDFSRPNNAELHNFRPIPNFFMGGKFGTSSRSDSSECSSPDRSKLSNYPDSKEEESKTEERGGDHSGGGHFTKNSLPPSPAASQRSFQEYVNTREDEAATPNSLVESKMDESITSHNENTSSEDPGRKKNPLAALQMLCDKTEKPKCSSSSLNNNGGHMPTVTSASPSSILPVGASSLYSDPGAILAFSWACNQAIVNDSLLKCPFCDTPFISKGAYRHHLSKMHFVKDEKGIMGSPFYHPVSKGPEKSPSPNESSSTSSSMNNLVAPPPPLNNSNSNHHVNNNNNSASSPSSSSAKAENAQSKFQKYSQLAKQLSCSSQP</sequence>
<comment type="similarity">
    <text evidence="1">Belongs to the teashirt C2H2-type zinc-finger protein family.</text>
</comment>
<keyword evidence="9" id="KW-0238">DNA-binding</keyword>
<keyword evidence="5" id="KW-0677">Repeat</keyword>
<feature type="region of interest" description="Disordered" evidence="13">
    <location>
        <begin position="698"/>
        <end position="717"/>
    </location>
</feature>
<keyword evidence="2" id="KW-0217">Developmental protein</keyword>
<evidence type="ECO:0000256" key="2">
    <source>
        <dbReference type="ARBA" id="ARBA00022473"/>
    </source>
</evidence>
<dbReference type="PROSITE" id="PS00028">
    <property type="entry name" value="ZINC_FINGER_C2H2_1"/>
    <property type="match status" value="4"/>
</dbReference>
<evidence type="ECO:0000256" key="3">
    <source>
        <dbReference type="ARBA" id="ARBA00022491"/>
    </source>
</evidence>
<feature type="compositionally biased region" description="Polar residues" evidence="13">
    <location>
        <begin position="772"/>
        <end position="791"/>
    </location>
</feature>
<feature type="compositionally biased region" description="Low complexity" evidence="13">
    <location>
        <begin position="616"/>
        <end position="638"/>
    </location>
</feature>
<feature type="region of interest" description="Disordered" evidence="13">
    <location>
        <begin position="725"/>
        <end position="829"/>
    </location>
</feature>
<evidence type="ECO:0000256" key="10">
    <source>
        <dbReference type="ARBA" id="ARBA00023163"/>
    </source>
</evidence>
<feature type="region of interest" description="Disordered" evidence="13">
    <location>
        <begin position="252"/>
        <end position="299"/>
    </location>
</feature>
<feature type="compositionally biased region" description="Low complexity" evidence="13">
    <location>
        <begin position="973"/>
        <end position="995"/>
    </location>
</feature>
<dbReference type="PANTHER" id="PTHR12487:SF7">
    <property type="entry name" value="PROTEIN TEASHIRT-RELATED"/>
    <property type="match status" value="1"/>
</dbReference>
<name>A0A0K2V2A9_LEPSM</name>
<accession>A0A0K2V2A9</accession>
<feature type="region of interest" description="Disordered" evidence="13">
    <location>
        <begin position="937"/>
        <end position="1021"/>
    </location>
</feature>
<feature type="region of interest" description="Disordered" evidence="13">
    <location>
        <begin position="338"/>
        <end position="393"/>
    </location>
</feature>
<feature type="compositionally biased region" description="Polar residues" evidence="13">
    <location>
        <begin position="814"/>
        <end position="823"/>
    </location>
</feature>
<evidence type="ECO:0000256" key="8">
    <source>
        <dbReference type="ARBA" id="ARBA00023015"/>
    </source>
</evidence>
<dbReference type="InterPro" id="IPR013087">
    <property type="entry name" value="Znf_C2H2_type"/>
</dbReference>
<evidence type="ECO:0000256" key="4">
    <source>
        <dbReference type="ARBA" id="ARBA00022723"/>
    </source>
</evidence>
<dbReference type="PANTHER" id="PTHR12487">
    <property type="entry name" value="TEASHIRT-RELATED"/>
    <property type="match status" value="1"/>
</dbReference>
<evidence type="ECO:0000256" key="12">
    <source>
        <dbReference type="PROSITE-ProRule" id="PRU00042"/>
    </source>
</evidence>
<dbReference type="OrthoDB" id="5815793at2759"/>
<keyword evidence="6 12" id="KW-0863">Zinc-finger</keyword>
<dbReference type="InterPro" id="IPR041661">
    <property type="entry name" value="ZN622/Rei1/Reh1_Znf-C2H2"/>
</dbReference>
<keyword evidence="11" id="KW-0539">Nucleus</keyword>
<keyword evidence="3" id="KW-0678">Repressor</keyword>
<evidence type="ECO:0000256" key="6">
    <source>
        <dbReference type="ARBA" id="ARBA00022771"/>
    </source>
</evidence>
<keyword evidence="10" id="KW-0804">Transcription</keyword>
<feature type="region of interest" description="Disordered" evidence="13">
    <location>
        <begin position="1"/>
        <end position="103"/>
    </location>
</feature>
<feature type="compositionally biased region" description="Low complexity" evidence="13">
    <location>
        <begin position="63"/>
        <end position="75"/>
    </location>
</feature>
<feature type="region of interest" description="Disordered" evidence="13">
    <location>
        <begin position="460"/>
        <end position="496"/>
    </location>
</feature>
<evidence type="ECO:0000256" key="13">
    <source>
        <dbReference type="SAM" id="MobiDB-lite"/>
    </source>
</evidence>
<dbReference type="GO" id="GO:0008270">
    <property type="term" value="F:zinc ion binding"/>
    <property type="evidence" value="ECO:0007669"/>
    <property type="project" value="UniProtKB-KW"/>
</dbReference>
<feature type="compositionally biased region" description="Low complexity" evidence="13">
    <location>
        <begin position="948"/>
        <end position="966"/>
    </location>
</feature>
<feature type="region of interest" description="Disordered" evidence="13">
    <location>
        <begin position="616"/>
        <end position="657"/>
    </location>
</feature>
<evidence type="ECO:0000259" key="14">
    <source>
        <dbReference type="PROSITE" id="PS50157"/>
    </source>
</evidence>
<feature type="compositionally biased region" description="Pro residues" evidence="13">
    <location>
        <begin position="542"/>
        <end position="551"/>
    </location>
</feature>
<feature type="region of interest" description="Disordered" evidence="13">
    <location>
        <begin position="525"/>
        <end position="560"/>
    </location>
</feature>
<dbReference type="SMART" id="SM00355">
    <property type="entry name" value="ZnF_C2H2"/>
    <property type="match status" value="4"/>
</dbReference>
<evidence type="ECO:0000313" key="15">
    <source>
        <dbReference type="EMBL" id="CDW44634.1"/>
    </source>
</evidence>
<dbReference type="InterPro" id="IPR027008">
    <property type="entry name" value="Teashirt_fam"/>
</dbReference>
<dbReference type="GO" id="GO:0003677">
    <property type="term" value="F:DNA binding"/>
    <property type="evidence" value="ECO:0007669"/>
    <property type="project" value="UniProtKB-KW"/>
</dbReference>
<feature type="domain" description="C2H2-type" evidence="14">
    <location>
        <begin position="503"/>
        <end position="532"/>
    </location>
</feature>
<evidence type="ECO:0000256" key="11">
    <source>
        <dbReference type="ARBA" id="ARBA00023242"/>
    </source>
</evidence>
<keyword evidence="4" id="KW-0479">Metal-binding</keyword>
<feature type="region of interest" description="Disordered" evidence="13">
    <location>
        <begin position="164"/>
        <end position="189"/>
    </location>
</feature>
<feature type="domain" description="C2H2-type" evidence="14">
    <location>
        <begin position="316"/>
        <end position="345"/>
    </location>
</feature>
<dbReference type="Pfam" id="PF13912">
    <property type="entry name" value="zf-C2H2_6"/>
    <property type="match status" value="2"/>
</dbReference>
<dbReference type="GO" id="GO:0005634">
    <property type="term" value="C:nucleus"/>
    <property type="evidence" value="ECO:0007669"/>
    <property type="project" value="TreeGrafter"/>
</dbReference>
<evidence type="ECO:0000256" key="5">
    <source>
        <dbReference type="ARBA" id="ARBA00022737"/>
    </source>
</evidence>
<keyword evidence="7" id="KW-0862">Zinc</keyword>
<organism evidence="15">
    <name type="scientific">Lepeophtheirus salmonis</name>
    <name type="common">Salmon louse</name>
    <name type="synonym">Caligus salmonis</name>
    <dbReference type="NCBI Taxonomy" id="72036"/>
    <lineage>
        <taxon>Eukaryota</taxon>
        <taxon>Metazoa</taxon>
        <taxon>Ecdysozoa</taxon>
        <taxon>Arthropoda</taxon>
        <taxon>Crustacea</taxon>
        <taxon>Multicrustacea</taxon>
        <taxon>Hexanauplia</taxon>
        <taxon>Copepoda</taxon>
        <taxon>Siphonostomatoida</taxon>
        <taxon>Caligidae</taxon>
        <taxon>Lepeophtheirus</taxon>
    </lineage>
</organism>
<dbReference type="Pfam" id="PF12756">
    <property type="entry name" value="zf-C2H2_2"/>
    <property type="match status" value="1"/>
</dbReference>
<feature type="compositionally biased region" description="Low complexity" evidence="13">
    <location>
        <begin position="259"/>
        <end position="283"/>
    </location>
</feature>
<feature type="compositionally biased region" description="Low complexity" evidence="13">
    <location>
        <begin position="375"/>
        <end position="392"/>
    </location>
</feature>
<feature type="compositionally biased region" description="Low complexity" evidence="13">
    <location>
        <begin position="92"/>
        <end position="102"/>
    </location>
</feature>
<evidence type="ECO:0000256" key="1">
    <source>
        <dbReference type="ARBA" id="ARBA00007158"/>
    </source>
</evidence>
<protein>
    <recommendedName>
        <fullName evidence="14">C2H2-type domain-containing protein</fullName>
    </recommendedName>
</protein>
<feature type="compositionally biased region" description="Low complexity" evidence="13">
    <location>
        <begin position="473"/>
        <end position="496"/>
    </location>
</feature>
<feature type="compositionally biased region" description="Basic and acidic residues" evidence="13">
    <location>
        <begin position="739"/>
        <end position="764"/>
    </location>
</feature>
<keyword evidence="8" id="KW-0805">Transcription regulation</keyword>
<reference evidence="15" key="1">
    <citation type="submission" date="2014-05" db="EMBL/GenBank/DDBJ databases">
        <authorList>
            <person name="Chronopoulou M."/>
        </authorList>
    </citation>
    <scope>NUCLEOTIDE SEQUENCE</scope>
    <source>
        <tissue evidence="15">Whole organism</tissue>
    </source>
</reference>
<evidence type="ECO:0000256" key="9">
    <source>
        <dbReference type="ARBA" id="ARBA00023125"/>
    </source>
</evidence>
<feature type="compositionally biased region" description="Low complexity" evidence="13">
    <location>
        <begin position="19"/>
        <end position="32"/>
    </location>
</feature>
<evidence type="ECO:0000256" key="7">
    <source>
        <dbReference type="ARBA" id="ARBA00022833"/>
    </source>
</evidence>
<dbReference type="GO" id="GO:0000981">
    <property type="term" value="F:DNA-binding transcription factor activity, RNA polymerase II-specific"/>
    <property type="evidence" value="ECO:0007669"/>
    <property type="project" value="TreeGrafter"/>
</dbReference>
<feature type="compositionally biased region" description="Polar residues" evidence="13">
    <location>
        <begin position="42"/>
        <end position="55"/>
    </location>
</feature>
<dbReference type="PROSITE" id="PS50157">
    <property type="entry name" value="ZINC_FINGER_C2H2_2"/>
    <property type="match status" value="2"/>
</dbReference>
<feature type="compositionally biased region" description="Polar residues" evidence="13">
    <location>
        <begin position="289"/>
        <end position="299"/>
    </location>
</feature>